<sequence>MSSTSSSDCENCDCSQCTYLLEDKRNSCMFYHGKSKVTSRRGPTFTTMAHPLVYYAELPRSQNRCKTCVPKKENCFVKAFKWYTQERVPERFDFNPEVTSFADWLDSKYIEYLCESRQNQCYELKIQKTTTVEEFVPCVTRDPCTRKFSRIRSPWKKRRHPCNNADFPEKGHNQSCEFILQPKDLTRAVSENCYQTPTSGVRSNATVASSNIPCSARSSGRSQSLSSVCERSVQKPIDTIPQAAQEGPKTQGTCELCQQDQIQQVPSKSRAVCAACQFPEEIVIPVNVEVQCEPAKQEQQAPTCCNVDTGNAPISRQASKVSNVQIILSVEKVPFKKQKREKKLQICCQCPEENVEKVDTQSQYQSTQCTCCVNEVAPKREPQEVNQIFGPKSIRRQSQSTVTVVDGKCDCTVKEVAIVSKVTCVTEDAVQTSDHSICFDKGVADYPLFMKIICADKLNTECTRTTC</sequence>
<name>A0A9J7ED88_SPOLT</name>
<dbReference type="Proteomes" id="UP000301870">
    <property type="component" value="Chromosome 2"/>
</dbReference>
<accession>A0A9J7ED88</accession>
<protein>
    <submittedName>
        <fullName evidence="2">Uncharacterized protein LOC111356169 isoform X1</fullName>
    </submittedName>
</protein>
<dbReference type="GeneID" id="111356169"/>
<dbReference type="OrthoDB" id="7411956at2759"/>
<dbReference type="KEGG" id="sliu:111356169"/>
<evidence type="ECO:0000313" key="2">
    <source>
        <dbReference type="RefSeq" id="XP_022826204.1"/>
    </source>
</evidence>
<organism evidence="1 2">
    <name type="scientific">Spodoptera litura</name>
    <name type="common">Asian cotton leafworm</name>
    <dbReference type="NCBI Taxonomy" id="69820"/>
    <lineage>
        <taxon>Eukaryota</taxon>
        <taxon>Metazoa</taxon>
        <taxon>Ecdysozoa</taxon>
        <taxon>Arthropoda</taxon>
        <taxon>Hexapoda</taxon>
        <taxon>Insecta</taxon>
        <taxon>Pterygota</taxon>
        <taxon>Neoptera</taxon>
        <taxon>Endopterygota</taxon>
        <taxon>Lepidoptera</taxon>
        <taxon>Glossata</taxon>
        <taxon>Ditrysia</taxon>
        <taxon>Noctuoidea</taxon>
        <taxon>Noctuidae</taxon>
        <taxon>Amphipyrinae</taxon>
        <taxon>Spodoptera</taxon>
    </lineage>
</organism>
<keyword evidence="1" id="KW-1185">Reference proteome</keyword>
<dbReference type="AlphaFoldDB" id="A0A9J7ED88"/>
<gene>
    <name evidence="2" type="primary">LOC111356169</name>
</gene>
<proteinExistence type="predicted"/>
<dbReference type="RefSeq" id="XP_022826204.1">
    <property type="nucleotide sequence ID" value="XM_022970436.1"/>
</dbReference>
<reference evidence="2" key="1">
    <citation type="submission" date="2025-08" db="UniProtKB">
        <authorList>
            <consortium name="RefSeq"/>
        </authorList>
    </citation>
    <scope>IDENTIFICATION</scope>
    <source>
        <strain evidence="2">Ishihara</strain>
        <tissue evidence="2">Whole body</tissue>
    </source>
</reference>
<evidence type="ECO:0000313" key="1">
    <source>
        <dbReference type="Proteomes" id="UP000301870"/>
    </source>
</evidence>